<dbReference type="FunFam" id="2.30.38.10:FF:000001">
    <property type="entry name" value="Non-ribosomal peptide synthetase PvdI"/>
    <property type="match status" value="2"/>
</dbReference>
<dbReference type="Pfam" id="PF00668">
    <property type="entry name" value="Condensation"/>
    <property type="match status" value="3"/>
</dbReference>
<comment type="cofactor">
    <cofactor evidence="1">
        <name>pantetheine 4'-phosphate</name>
        <dbReference type="ChEBI" id="CHEBI:47942"/>
    </cofactor>
</comment>
<dbReference type="CDD" id="cd17643">
    <property type="entry name" value="A_NRPS_Cytc1-like"/>
    <property type="match status" value="1"/>
</dbReference>
<dbReference type="InterPro" id="IPR001242">
    <property type="entry name" value="Condensation_dom"/>
</dbReference>
<dbReference type="Proteomes" id="UP000635606">
    <property type="component" value="Unassembled WGS sequence"/>
</dbReference>
<dbReference type="CDD" id="cd19543">
    <property type="entry name" value="DCL_NRPS"/>
    <property type="match status" value="1"/>
</dbReference>
<dbReference type="Gene3D" id="3.30.559.10">
    <property type="entry name" value="Chloramphenicol acetyltransferase-like domain"/>
    <property type="match status" value="3"/>
</dbReference>
<dbReference type="NCBIfam" id="NF003417">
    <property type="entry name" value="PRK04813.1"/>
    <property type="match status" value="2"/>
</dbReference>
<dbReference type="PROSITE" id="PS50075">
    <property type="entry name" value="CARRIER"/>
    <property type="match status" value="2"/>
</dbReference>
<dbReference type="FunFam" id="3.40.50.980:FF:000001">
    <property type="entry name" value="Non-ribosomal peptide synthetase"/>
    <property type="match status" value="2"/>
</dbReference>
<dbReference type="InterPro" id="IPR009081">
    <property type="entry name" value="PP-bd_ACP"/>
</dbReference>
<feature type="compositionally biased region" description="Acidic residues" evidence="6">
    <location>
        <begin position="2618"/>
        <end position="2629"/>
    </location>
</feature>
<dbReference type="Pfam" id="PF00501">
    <property type="entry name" value="AMP-binding"/>
    <property type="match status" value="2"/>
</dbReference>
<dbReference type="PANTHER" id="PTHR45527">
    <property type="entry name" value="NONRIBOSOMAL PEPTIDE SYNTHETASE"/>
    <property type="match status" value="1"/>
</dbReference>
<evidence type="ECO:0000256" key="6">
    <source>
        <dbReference type="SAM" id="MobiDB-lite"/>
    </source>
</evidence>
<dbReference type="GO" id="GO:0031177">
    <property type="term" value="F:phosphopantetheine binding"/>
    <property type="evidence" value="ECO:0007669"/>
    <property type="project" value="InterPro"/>
</dbReference>
<dbReference type="InterPro" id="IPR042099">
    <property type="entry name" value="ANL_N_sf"/>
</dbReference>
<dbReference type="PROSITE" id="PS00455">
    <property type="entry name" value="AMP_BINDING"/>
    <property type="match status" value="2"/>
</dbReference>
<dbReference type="GO" id="GO:0017000">
    <property type="term" value="P:antibiotic biosynthetic process"/>
    <property type="evidence" value="ECO:0007669"/>
    <property type="project" value="UniProtKB-KW"/>
</dbReference>
<comment type="caution">
    <text evidence="8">The sequence shown here is derived from an EMBL/GenBank/DDBJ whole genome shotgun (WGS) entry which is preliminary data.</text>
</comment>
<dbReference type="InterPro" id="IPR023213">
    <property type="entry name" value="CAT-like_dom_sf"/>
</dbReference>
<dbReference type="NCBIfam" id="TIGR01720">
    <property type="entry name" value="NRPS-para261"/>
    <property type="match status" value="1"/>
</dbReference>
<dbReference type="InterPro" id="IPR010071">
    <property type="entry name" value="AA_adenyl_dom"/>
</dbReference>
<evidence type="ECO:0000313" key="8">
    <source>
        <dbReference type="EMBL" id="GIJ73823.1"/>
    </source>
</evidence>
<dbReference type="Gene3D" id="3.30.559.30">
    <property type="entry name" value="Nonribosomal peptide synthetase, condensation domain"/>
    <property type="match status" value="3"/>
</dbReference>
<dbReference type="NCBIfam" id="TIGR01733">
    <property type="entry name" value="AA-adenyl-dom"/>
    <property type="match status" value="2"/>
</dbReference>
<evidence type="ECO:0000256" key="4">
    <source>
        <dbReference type="ARBA" id="ARBA00022737"/>
    </source>
</evidence>
<dbReference type="CDD" id="cd19540">
    <property type="entry name" value="LCL_NRPS-like"/>
    <property type="match status" value="1"/>
</dbReference>
<dbReference type="CDD" id="cd17646">
    <property type="entry name" value="A_NRPS_AB3403-like"/>
    <property type="match status" value="1"/>
</dbReference>
<evidence type="ECO:0000256" key="2">
    <source>
        <dbReference type="ARBA" id="ARBA00022450"/>
    </source>
</evidence>
<reference evidence="8" key="1">
    <citation type="submission" date="2021-01" db="EMBL/GenBank/DDBJ databases">
        <title>Whole genome shotgun sequence of Virgisporangium ochraceum NBRC 16418.</title>
        <authorList>
            <person name="Komaki H."/>
            <person name="Tamura T."/>
        </authorList>
    </citation>
    <scope>NUCLEOTIDE SEQUENCE</scope>
    <source>
        <strain evidence="8">NBRC 16418</strain>
    </source>
</reference>
<keyword evidence="5" id="KW-0045">Antibiotic biosynthesis</keyword>
<dbReference type="FunFam" id="1.10.1200.10:FF:000016">
    <property type="entry name" value="Non-ribosomal peptide synthase"/>
    <property type="match status" value="1"/>
</dbReference>
<proteinExistence type="predicted"/>
<keyword evidence="3" id="KW-0597">Phosphoprotein</keyword>
<dbReference type="SUPFAM" id="SSF47336">
    <property type="entry name" value="ACP-like"/>
    <property type="match status" value="2"/>
</dbReference>
<dbReference type="InterPro" id="IPR020845">
    <property type="entry name" value="AMP-binding_CS"/>
</dbReference>
<dbReference type="SUPFAM" id="SSF56801">
    <property type="entry name" value="Acetyl-CoA synthetase-like"/>
    <property type="match status" value="2"/>
</dbReference>
<dbReference type="EMBL" id="BOPH01000125">
    <property type="protein sequence ID" value="GIJ73823.1"/>
    <property type="molecule type" value="Genomic_DNA"/>
</dbReference>
<dbReference type="Gene3D" id="3.40.50.980">
    <property type="match status" value="2"/>
</dbReference>
<dbReference type="Gene3D" id="1.10.1200.10">
    <property type="entry name" value="ACP-like"/>
    <property type="match status" value="2"/>
</dbReference>
<dbReference type="FunFam" id="3.30.300.30:FF:000010">
    <property type="entry name" value="Enterobactin synthetase component F"/>
    <property type="match status" value="2"/>
</dbReference>
<dbReference type="InterPro" id="IPR020806">
    <property type="entry name" value="PKS_PP-bd"/>
</dbReference>
<dbReference type="Gene3D" id="3.40.50.12780">
    <property type="entry name" value="N-terminal domain of ligase-like"/>
    <property type="match status" value="1"/>
</dbReference>
<dbReference type="GO" id="GO:0044550">
    <property type="term" value="P:secondary metabolite biosynthetic process"/>
    <property type="evidence" value="ECO:0007669"/>
    <property type="project" value="UniProtKB-ARBA"/>
</dbReference>
<dbReference type="GO" id="GO:0005829">
    <property type="term" value="C:cytosol"/>
    <property type="evidence" value="ECO:0007669"/>
    <property type="project" value="TreeGrafter"/>
</dbReference>
<evidence type="ECO:0000256" key="5">
    <source>
        <dbReference type="ARBA" id="ARBA00023194"/>
    </source>
</evidence>
<accession>A0A8J4A401</accession>
<gene>
    <name evidence="8" type="ORF">Voc01_087400</name>
</gene>
<dbReference type="GO" id="GO:0072330">
    <property type="term" value="P:monocarboxylic acid biosynthetic process"/>
    <property type="evidence" value="ECO:0007669"/>
    <property type="project" value="UniProtKB-ARBA"/>
</dbReference>
<dbReference type="InterPro" id="IPR045851">
    <property type="entry name" value="AMP-bd_C_sf"/>
</dbReference>
<sequence length="2639" mass="282451">MARSMLADVLPLSPLQEGMLYHSLSDERGPDVYTVQLTFDLHGPLEAGRLRGAAQALLRRYPNLRGAVRHEGLTRPVQVIPRHVDVPWAEHDLGRLDPARRAEEARAILDDDRTRRFDLTRPPLLRCTLLRQEADRHTLALSLHHILIDGWSFAILVDELFTLYANDGNEGALPPVAPYRDYLTWLGGRDRDAAREAWRAALAGLDEPTLLADRPAPDGSGAAPEQLSVELPEDVTADLVATARRRGWTLNTVLQGAWSLVLGGLTGRDDLVFGTTVAGRPADLPGVESMVGLFINTVPVRAVLDPAEPVATLFDRLQARQADLDPHAHLPLPEIQGLAGVGELFDTLAVFENYPFDADSLDREVAGVRVGRFAGHDASHYPLTIVATPGPRLHLRLGHRTDVVDAATAAGIADRLLRVLGTVARDDGRTVGRVDLLSPAEREEILVSWNGSEPPTAPTDTITGLFDAQVARTPGRVAVGCEGATLTYAELNTRANRLAHRLVALGAGPQRTVALALPRSNDLVVAILAVLKTGAAYLPIDSAYPADRVAFMVGDAAPVLVLTTTEAATNLSTVDSSVPVVLFDDALVDGAAETTPRVRIETLSAAYVIYTSGSTGRPKGVVVTHDNVVRLFSATRRWFEFGPTDVWPLFHSAAFDFSVWELWGALLHGGRLVVVPYRVSRSPEELLELLATERVTVLNQTPSAFYQLIQADQDRPDLSMALALRVVVFGGEALDLRRLSAWYEQHADDAPVLVNMYGITETTVHVSYVALTERIAADASGSLIGVPIPDLRIYVLDSALRPVPPGTPGEMYVAGPGLAPGYLNRPGLTAHRFVADPFGAPGTRMYRTGDRARWLAGGRLEYLGRADDQVKIRGFRIELPEIEAVLRGAVADVAVIVREDRPGDRRLVAYVVPAGDAPDADALRSRAAAALPDYMVPSAFVTVDALPLTVNGKLDRRALPAPEASAAPAGGRAGSQTATEEILCGLFADVLGVPAVGPTDNFFALGGHSLLVTRLVSRIRSTLDSEVAVRTLFEAPTVRDLAARLDRTAPPRQPLVPVERPADIPLSFAQRRLWFLNRFEDAGADHHIAFAVRLSGSLDRAALEGALADVVRRHESLRTVFRDANGHPYQVVLPPHAATGLRFAARTITAAALPGALVEEQHRGFDLSTDLPVRATLFELDAAESVLLITLHHIAADGWSLAPLARDLSTAYRARTDGAAADLPALPVQYVDHTLWQIDVLGDAADADSPLAGQLAYWRQALVDLPVELALPTDRPRPSDVDAATSRGGRVAFRLNAELHRRLGDLARQNRVSVFMVLHATLAALLTRLGAGTDVPIGTPVAGRTDRAVEDLVGLFLNTVVLRADTAGDPTFRDLLARVRDVDLAAYAHQDLPFERLVDDLRPERSAHRHPLFQVLLNLQNNPEPVLDLPGIDVRDEPVAVAAGTFDLALDLTELHSESGVPAGVEAFAQYDTALFDHGTVRRITERFVRLLTAVVAGPELRISQIDLLGSAERRALAGWTGAQRDLPPALLGDLVRAQARRTPDAVAVRDDAGSLTYAELDERSNRAAHLLAGLGVGPERPVAVALPRTAELVVTLLAVLKAGGAYLPVDPEYPAERIALMLRDAAPAVIVTTAGVGSDLPADTAVPVLRLDVAETAAALAAQPSTPVPVAATTPDGTAYVLYTSGSTGVPKAVVATHRGVTDHLRWMAAEYPVGGGDVVLFRTPVTFDAAGWELWLPLVTGATLAVAPLDVSRDPDRLDAFLDTHRVTVAQFVPSLLASLPPPTRHHLRRVFAGGEALTAALAEHVATEWGVEVVNLYGPTETTIQVTTQPYRATGRNGTVPIGRPVWNTGAHVLDRSLRPAPVGVPGELYVSGNQVARGYLRRPALTASRFVADPSGAPGARLYRTGDLARWLADGTLEYLGRADDQVKVRGMRIEPGEIEAVLATHPEVTRAVVVVRDDLPGHRQLVGYVVPRPGRPVDRAALRAHVAAVLPEHMVPAAVVPIDVVPVTPNGKLDRTALPAPPVESETTDARMPQTAEEVVIAGIIGELLGLRDVSAETNFFDLGGDSILSIQLVSRARAAGLVVTPRAVFQHKTVAAIAGAAQPVAGRIGTEPDTGIGAVPLTPVIHALRLRGGPIDRFSQQQLLRVPAGLGEERLVAAVQAVLDHHHALRMRLDRRPASGEWALEVPPPGSVSAGDVVRRVEVGGTDGALTAALAEHLEPAWARISPDRGLMAQVVWFDRGPVADGRLLVVLHHLVVDGVSWRIIEEDLAAAWRAVEAGRKPELAPTGTSFRRWAEHLNADAVGARVAELPLWTDATDGFDPLIADRPLDPTQDVMSTIRFVTGTVPPERATALLSAVPAAFNAGVNDILLTALVLAVGAWRRELTGVDETAVSVDLEGHGREEFLDDVDLSRTVGWFTSVLPVRLDPGAVDPADLRRGAPAVAAAVDRVKATLRGLPDNGLGYGLLRHLNPQTGPQLASAPPPQVGFNYLGRFTPGREAGDWGTAPERIAGREDAQTPLAHVLELNALAEDGPDGSTLTAVWSWPDALLTERDVRRLGDAWVAALDALARCADARAGAAALTPADLSLVTLDQSAIDAIEADGPESVGDDRFEDFEDFDDVDGDLLAGGASR</sequence>
<feature type="domain" description="Carrier" evidence="7">
    <location>
        <begin position="974"/>
        <end position="1049"/>
    </location>
</feature>
<dbReference type="GO" id="GO:0043041">
    <property type="term" value="P:amino acid activation for nonribosomal peptide biosynthetic process"/>
    <property type="evidence" value="ECO:0007669"/>
    <property type="project" value="TreeGrafter"/>
</dbReference>
<keyword evidence="2" id="KW-0596">Phosphopantetheine</keyword>
<evidence type="ECO:0000256" key="1">
    <source>
        <dbReference type="ARBA" id="ARBA00001957"/>
    </source>
</evidence>
<dbReference type="Gene3D" id="3.30.300.30">
    <property type="match status" value="2"/>
</dbReference>
<dbReference type="Pfam" id="PF00550">
    <property type="entry name" value="PP-binding"/>
    <property type="match status" value="2"/>
</dbReference>
<feature type="domain" description="Carrier" evidence="7">
    <location>
        <begin position="2037"/>
        <end position="2111"/>
    </location>
</feature>
<dbReference type="PANTHER" id="PTHR45527:SF1">
    <property type="entry name" value="FATTY ACID SYNTHASE"/>
    <property type="match status" value="1"/>
</dbReference>
<feature type="region of interest" description="Disordered" evidence="6">
    <location>
        <begin position="2609"/>
        <end position="2629"/>
    </location>
</feature>
<dbReference type="Pfam" id="PF13193">
    <property type="entry name" value="AMP-binding_C"/>
    <property type="match status" value="2"/>
</dbReference>
<organism evidence="8 9">
    <name type="scientific">Virgisporangium ochraceum</name>
    <dbReference type="NCBI Taxonomy" id="65505"/>
    <lineage>
        <taxon>Bacteria</taxon>
        <taxon>Bacillati</taxon>
        <taxon>Actinomycetota</taxon>
        <taxon>Actinomycetes</taxon>
        <taxon>Micromonosporales</taxon>
        <taxon>Micromonosporaceae</taxon>
        <taxon>Virgisporangium</taxon>
    </lineage>
</organism>
<dbReference type="InterPro" id="IPR000873">
    <property type="entry name" value="AMP-dep_synth/lig_dom"/>
</dbReference>
<dbReference type="InterPro" id="IPR025110">
    <property type="entry name" value="AMP-bd_C"/>
</dbReference>
<dbReference type="GO" id="GO:0008610">
    <property type="term" value="P:lipid biosynthetic process"/>
    <property type="evidence" value="ECO:0007669"/>
    <property type="project" value="UniProtKB-ARBA"/>
</dbReference>
<dbReference type="SUPFAM" id="SSF52777">
    <property type="entry name" value="CoA-dependent acyltransferases"/>
    <property type="match status" value="6"/>
</dbReference>
<evidence type="ECO:0000313" key="9">
    <source>
        <dbReference type="Proteomes" id="UP000635606"/>
    </source>
</evidence>
<dbReference type="FunFam" id="3.40.50.12780:FF:000012">
    <property type="entry name" value="Non-ribosomal peptide synthetase"/>
    <property type="match status" value="2"/>
</dbReference>
<name>A0A8J4A401_9ACTN</name>
<keyword evidence="9" id="KW-1185">Reference proteome</keyword>
<dbReference type="SMART" id="SM00823">
    <property type="entry name" value="PKS_PP"/>
    <property type="match status" value="2"/>
</dbReference>
<dbReference type="InterPro" id="IPR010060">
    <property type="entry name" value="NRPS_synth"/>
</dbReference>
<dbReference type="RefSeq" id="WP_203933637.1">
    <property type="nucleotide sequence ID" value="NZ_BOPH01000125.1"/>
</dbReference>
<evidence type="ECO:0000256" key="3">
    <source>
        <dbReference type="ARBA" id="ARBA00022553"/>
    </source>
</evidence>
<feature type="region of interest" description="Disordered" evidence="6">
    <location>
        <begin position="2018"/>
        <end position="2037"/>
    </location>
</feature>
<dbReference type="Gene3D" id="2.30.38.10">
    <property type="entry name" value="Luciferase, Domain 3"/>
    <property type="match status" value="1"/>
</dbReference>
<dbReference type="InterPro" id="IPR036736">
    <property type="entry name" value="ACP-like_sf"/>
</dbReference>
<dbReference type="InterPro" id="IPR006162">
    <property type="entry name" value="Ppantetheine_attach_site"/>
</dbReference>
<evidence type="ECO:0000259" key="7">
    <source>
        <dbReference type="PROSITE" id="PS50075"/>
    </source>
</evidence>
<keyword evidence="4" id="KW-0677">Repeat</keyword>
<dbReference type="PROSITE" id="PS00012">
    <property type="entry name" value="PHOSPHOPANTETHEINE"/>
    <property type="match status" value="2"/>
</dbReference>
<protein>
    <recommendedName>
        <fullName evidence="7">Carrier domain-containing protein</fullName>
    </recommendedName>
</protein>
<dbReference type="GO" id="GO:0003824">
    <property type="term" value="F:catalytic activity"/>
    <property type="evidence" value="ECO:0007669"/>
    <property type="project" value="InterPro"/>
</dbReference>
<dbReference type="FunFam" id="3.40.50.980:FF:000002">
    <property type="entry name" value="Enterobactin synthetase component F"/>
    <property type="match status" value="1"/>
</dbReference>